<dbReference type="EMBL" id="JAWQEG010005669">
    <property type="protein sequence ID" value="KAK3857200.1"/>
    <property type="molecule type" value="Genomic_DNA"/>
</dbReference>
<protein>
    <submittedName>
        <fullName evidence="2">Uncharacterized protein</fullName>
    </submittedName>
</protein>
<dbReference type="Proteomes" id="UP001286313">
    <property type="component" value="Unassembled WGS sequence"/>
</dbReference>
<sequence>MRKATCTVVLAVVVAASMAAEQVGSREARSIPASGVPTWVQAMWRPEEEWGNTQEEDEAGWAPEDTLDDASLEEVEVSQPQVGSWLTKRQPPRSLGSLMDLYRTVAHGLSPFVAQPRNHVLSASPQRRSARRPAACRFGTFGLVCWRKHTLREFNRGGTIQHLHVTGDQRETETVILSFASPSMQVKEIK</sequence>
<evidence type="ECO:0000313" key="3">
    <source>
        <dbReference type="Proteomes" id="UP001286313"/>
    </source>
</evidence>
<proteinExistence type="predicted"/>
<reference evidence="2" key="1">
    <citation type="submission" date="2023-10" db="EMBL/GenBank/DDBJ databases">
        <title>Genome assemblies of two species of porcelain crab, Petrolisthes cinctipes and Petrolisthes manimaculis (Anomura: Porcellanidae).</title>
        <authorList>
            <person name="Angst P."/>
        </authorList>
    </citation>
    <scope>NUCLEOTIDE SEQUENCE</scope>
    <source>
        <strain evidence="2">PB745_01</strain>
        <tissue evidence="2">Gill</tissue>
    </source>
</reference>
<gene>
    <name evidence="2" type="ORF">Pcinc_036535</name>
</gene>
<feature type="signal peptide" evidence="1">
    <location>
        <begin position="1"/>
        <end position="19"/>
    </location>
</feature>
<evidence type="ECO:0000313" key="2">
    <source>
        <dbReference type="EMBL" id="KAK3857200.1"/>
    </source>
</evidence>
<keyword evidence="1" id="KW-0732">Signal</keyword>
<keyword evidence="3" id="KW-1185">Reference proteome</keyword>
<accession>A0AAE1BYD5</accession>
<comment type="caution">
    <text evidence="2">The sequence shown here is derived from an EMBL/GenBank/DDBJ whole genome shotgun (WGS) entry which is preliminary data.</text>
</comment>
<name>A0AAE1BYD5_PETCI</name>
<evidence type="ECO:0000256" key="1">
    <source>
        <dbReference type="SAM" id="SignalP"/>
    </source>
</evidence>
<feature type="chain" id="PRO_5042121377" evidence="1">
    <location>
        <begin position="20"/>
        <end position="190"/>
    </location>
</feature>
<dbReference type="AlphaFoldDB" id="A0AAE1BYD5"/>
<organism evidence="2 3">
    <name type="scientific">Petrolisthes cinctipes</name>
    <name type="common">Flat porcelain crab</name>
    <dbReference type="NCBI Taxonomy" id="88211"/>
    <lineage>
        <taxon>Eukaryota</taxon>
        <taxon>Metazoa</taxon>
        <taxon>Ecdysozoa</taxon>
        <taxon>Arthropoda</taxon>
        <taxon>Crustacea</taxon>
        <taxon>Multicrustacea</taxon>
        <taxon>Malacostraca</taxon>
        <taxon>Eumalacostraca</taxon>
        <taxon>Eucarida</taxon>
        <taxon>Decapoda</taxon>
        <taxon>Pleocyemata</taxon>
        <taxon>Anomura</taxon>
        <taxon>Galatheoidea</taxon>
        <taxon>Porcellanidae</taxon>
        <taxon>Petrolisthes</taxon>
    </lineage>
</organism>